<dbReference type="PROSITE" id="PS50113">
    <property type="entry name" value="PAC"/>
    <property type="match status" value="1"/>
</dbReference>
<evidence type="ECO:0000256" key="12">
    <source>
        <dbReference type="ARBA" id="ARBA00022989"/>
    </source>
</evidence>
<dbReference type="Pfam" id="PF00072">
    <property type="entry name" value="Response_reg"/>
    <property type="match status" value="1"/>
</dbReference>
<feature type="domain" description="Response regulatory" evidence="22">
    <location>
        <begin position="809"/>
        <end position="925"/>
    </location>
</feature>
<keyword evidence="13" id="KW-0902">Two-component regulatory system</keyword>
<dbReference type="GO" id="GO:0005524">
    <property type="term" value="F:ATP binding"/>
    <property type="evidence" value="ECO:0007669"/>
    <property type="project" value="UniProtKB-KW"/>
</dbReference>
<evidence type="ECO:0000256" key="19">
    <source>
        <dbReference type="SAM" id="MobiDB-lite"/>
    </source>
</evidence>
<keyword evidence="9" id="KW-0547">Nucleotide-binding</keyword>
<dbReference type="Gene3D" id="3.30.450.40">
    <property type="match status" value="1"/>
</dbReference>
<comment type="similarity">
    <text evidence="3">In the N-terminal section; belongs to the phytochrome family.</text>
</comment>
<dbReference type="GO" id="GO:0005886">
    <property type="term" value="C:plasma membrane"/>
    <property type="evidence" value="ECO:0007669"/>
    <property type="project" value="UniProtKB-SubCell"/>
</dbReference>
<evidence type="ECO:0000256" key="11">
    <source>
        <dbReference type="ARBA" id="ARBA00022840"/>
    </source>
</evidence>
<dbReference type="PROSITE" id="PS50110">
    <property type="entry name" value="RESPONSE_REGULATORY"/>
    <property type="match status" value="1"/>
</dbReference>
<evidence type="ECO:0000256" key="7">
    <source>
        <dbReference type="ARBA" id="ARBA00022679"/>
    </source>
</evidence>
<comment type="subcellular location">
    <subcellularLocation>
        <location evidence="2">Cell membrane</location>
        <topology evidence="2">Multi-pass membrane protein</topology>
    </subcellularLocation>
</comment>
<dbReference type="InterPro" id="IPR029016">
    <property type="entry name" value="GAF-like_dom_sf"/>
</dbReference>
<feature type="modified residue" description="4-aspartylphosphate" evidence="17">
    <location>
        <position position="858"/>
    </location>
</feature>
<dbReference type="InterPro" id="IPR036097">
    <property type="entry name" value="HisK_dim/P_sf"/>
</dbReference>
<dbReference type="PRINTS" id="PR00344">
    <property type="entry name" value="BCTRLSENSOR"/>
</dbReference>
<evidence type="ECO:0000259" key="21">
    <source>
        <dbReference type="PROSITE" id="PS50109"/>
    </source>
</evidence>
<dbReference type="PROSITE" id="PS50109">
    <property type="entry name" value="HIS_KIN"/>
    <property type="match status" value="1"/>
</dbReference>
<evidence type="ECO:0000256" key="14">
    <source>
        <dbReference type="ARBA" id="ARBA00023136"/>
    </source>
</evidence>
<evidence type="ECO:0000256" key="6">
    <source>
        <dbReference type="ARBA" id="ARBA00022553"/>
    </source>
</evidence>
<dbReference type="Gene3D" id="3.40.50.2300">
    <property type="match status" value="1"/>
</dbReference>
<reference evidence="26 27" key="1">
    <citation type="submission" date="2017-06" db="EMBL/GenBank/DDBJ databases">
        <title>Genome sequencing of cyanobaciteial culture collection at National Institute for Environmental Studies (NIES).</title>
        <authorList>
            <person name="Hirose Y."/>
            <person name="Shimura Y."/>
            <person name="Fujisawa T."/>
            <person name="Nakamura Y."/>
            <person name="Kawachi M."/>
        </authorList>
    </citation>
    <scope>NUCLEOTIDE SEQUENCE [LARGE SCALE GENOMIC DNA]</scope>
    <source>
        <strain evidence="26 27">NIES-2135</strain>
    </source>
</reference>
<evidence type="ECO:0000256" key="2">
    <source>
        <dbReference type="ARBA" id="ARBA00004651"/>
    </source>
</evidence>
<dbReference type="AlphaFoldDB" id="A0A1Z4JAJ9"/>
<dbReference type="InterPro" id="IPR000700">
    <property type="entry name" value="PAS-assoc_C"/>
</dbReference>
<comment type="caution">
    <text evidence="16">Lacks conserved residue(s) required for the propagation of feature annotation.</text>
</comment>
<keyword evidence="5" id="KW-1003">Cell membrane</keyword>
<dbReference type="FunFam" id="1.10.287.130:FF:000003">
    <property type="entry name" value="Histidine kinase"/>
    <property type="match status" value="1"/>
</dbReference>
<feature type="region of interest" description="Disordered" evidence="19">
    <location>
        <begin position="936"/>
        <end position="958"/>
    </location>
</feature>
<evidence type="ECO:0000256" key="1">
    <source>
        <dbReference type="ARBA" id="ARBA00000085"/>
    </source>
</evidence>
<keyword evidence="12 20" id="KW-1133">Transmembrane helix</keyword>
<feature type="coiled-coil region" evidence="18">
    <location>
        <begin position="1044"/>
        <end position="1071"/>
    </location>
</feature>
<dbReference type="Pfam" id="PF02518">
    <property type="entry name" value="HATPase_c"/>
    <property type="match status" value="1"/>
</dbReference>
<evidence type="ECO:0000256" key="18">
    <source>
        <dbReference type="SAM" id="Coils"/>
    </source>
</evidence>
<evidence type="ECO:0000256" key="13">
    <source>
        <dbReference type="ARBA" id="ARBA00023012"/>
    </source>
</evidence>
<keyword evidence="14 20" id="KW-0472">Membrane</keyword>
<evidence type="ECO:0000313" key="26">
    <source>
        <dbReference type="EMBL" id="BAY53805.1"/>
    </source>
</evidence>
<gene>
    <name evidence="26" type="ORF">NIES2135_06170</name>
</gene>
<evidence type="ECO:0000256" key="5">
    <source>
        <dbReference type="ARBA" id="ARBA00022475"/>
    </source>
</evidence>
<dbReference type="SMART" id="SM00448">
    <property type="entry name" value="REC"/>
    <property type="match status" value="1"/>
</dbReference>
<dbReference type="InterPro" id="IPR003661">
    <property type="entry name" value="HisK_dim/P_dom"/>
</dbReference>
<keyword evidence="27" id="KW-1185">Reference proteome</keyword>
<dbReference type="SUPFAM" id="SSF47384">
    <property type="entry name" value="Homodimeric domain of signal transducing histidine kinase"/>
    <property type="match status" value="1"/>
</dbReference>
<dbReference type="SUPFAM" id="SSF55781">
    <property type="entry name" value="GAF domain-like"/>
    <property type="match status" value="1"/>
</dbReference>
<dbReference type="SMART" id="SM00091">
    <property type="entry name" value="PAS"/>
    <property type="match status" value="2"/>
</dbReference>
<evidence type="ECO:0000256" key="4">
    <source>
        <dbReference type="ARBA" id="ARBA00012438"/>
    </source>
</evidence>
<keyword evidence="10 26" id="KW-0418">Kinase</keyword>
<evidence type="ECO:0000256" key="9">
    <source>
        <dbReference type="ARBA" id="ARBA00022741"/>
    </source>
</evidence>
<comment type="catalytic activity">
    <reaction evidence="1">
        <text>ATP + protein L-histidine = ADP + protein N-phospho-L-histidine.</text>
        <dbReference type="EC" id="2.7.13.3"/>
    </reaction>
</comment>
<dbReference type="SMART" id="SM00065">
    <property type="entry name" value="GAF"/>
    <property type="match status" value="1"/>
</dbReference>
<dbReference type="InterPro" id="IPR003594">
    <property type="entry name" value="HATPase_dom"/>
</dbReference>
<feature type="domain" description="HPt" evidence="25">
    <location>
        <begin position="975"/>
        <end position="1074"/>
    </location>
</feature>
<protein>
    <recommendedName>
        <fullName evidence="15">Circadian input-output histidine kinase CikA</fullName>
        <ecNumber evidence="4">2.7.13.3</ecNumber>
    </recommendedName>
</protein>
<dbReference type="SMART" id="SM00086">
    <property type="entry name" value="PAC"/>
    <property type="match status" value="2"/>
</dbReference>
<dbReference type="InterPro" id="IPR001789">
    <property type="entry name" value="Sig_transdc_resp-reg_receiver"/>
</dbReference>
<feature type="compositionally biased region" description="Polar residues" evidence="19">
    <location>
        <begin position="937"/>
        <end position="953"/>
    </location>
</feature>
<dbReference type="InterPro" id="IPR036641">
    <property type="entry name" value="HPT_dom_sf"/>
</dbReference>
<evidence type="ECO:0000256" key="15">
    <source>
        <dbReference type="ARBA" id="ARBA00074306"/>
    </source>
</evidence>
<dbReference type="CDD" id="cd16922">
    <property type="entry name" value="HATPase_EvgS-ArcB-TorS-like"/>
    <property type="match status" value="1"/>
</dbReference>
<dbReference type="SUPFAM" id="SSF55785">
    <property type="entry name" value="PYP-like sensor domain (PAS domain)"/>
    <property type="match status" value="2"/>
</dbReference>
<evidence type="ECO:0000256" key="16">
    <source>
        <dbReference type="PROSITE-ProRule" id="PRU00110"/>
    </source>
</evidence>
<dbReference type="Pfam" id="PF00512">
    <property type="entry name" value="HisKA"/>
    <property type="match status" value="1"/>
</dbReference>
<keyword evidence="8 20" id="KW-0812">Transmembrane</keyword>
<dbReference type="InterPro" id="IPR001610">
    <property type="entry name" value="PAC"/>
</dbReference>
<dbReference type="Gene3D" id="3.30.565.10">
    <property type="entry name" value="Histidine kinase-like ATPase, C-terminal domain"/>
    <property type="match status" value="1"/>
</dbReference>
<proteinExistence type="inferred from homology"/>
<dbReference type="PANTHER" id="PTHR45339:SF1">
    <property type="entry name" value="HYBRID SIGNAL TRANSDUCTION HISTIDINE KINASE J"/>
    <property type="match status" value="1"/>
</dbReference>
<dbReference type="Gene3D" id="3.30.450.20">
    <property type="entry name" value="PAS domain"/>
    <property type="match status" value="2"/>
</dbReference>
<dbReference type="CDD" id="cd17546">
    <property type="entry name" value="REC_hyHK_CKI1_RcsC-like"/>
    <property type="match status" value="1"/>
</dbReference>
<feature type="domain" description="PAS" evidence="23">
    <location>
        <begin position="62"/>
        <end position="125"/>
    </location>
</feature>
<dbReference type="Pfam" id="PF13426">
    <property type="entry name" value="PAS_9"/>
    <property type="match status" value="2"/>
</dbReference>
<dbReference type="PROSITE" id="PS50112">
    <property type="entry name" value="PAS"/>
    <property type="match status" value="2"/>
</dbReference>
<dbReference type="InterPro" id="IPR008207">
    <property type="entry name" value="Sig_transdc_His_kin_Hpt_dom"/>
</dbReference>
<evidence type="ECO:0000259" key="25">
    <source>
        <dbReference type="PROSITE" id="PS50894"/>
    </source>
</evidence>
<evidence type="ECO:0000256" key="10">
    <source>
        <dbReference type="ARBA" id="ARBA00022777"/>
    </source>
</evidence>
<evidence type="ECO:0000259" key="24">
    <source>
        <dbReference type="PROSITE" id="PS50113"/>
    </source>
</evidence>
<dbReference type="InterPro" id="IPR004358">
    <property type="entry name" value="Sig_transdc_His_kin-like_C"/>
</dbReference>
<dbReference type="InterPro" id="IPR011006">
    <property type="entry name" value="CheY-like_superfamily"/>
</dbReference>
<feature type="domain" description="PAC" evidence="24">
    <location>
        <begin position="247"/>
        <end position="299"/>
    </location>
</feature>
<dbReference type="InterPro" id="IPR003018">
    <property type="entry name" value="GAF"/>
</dbReference>
<dbReference type="CDD" id="cd00130">
    <property type="entry name" value="PAS"/>
    <property type="match status" value="2"/>
</dbReference>
<name>A0A1Z4JAJ9_LEPBY</name>
<feature type="domain" description="PAS" evidence="23">
    <location>
        <begin position="171"/>
        <end position="220"/>
    </location>
</feature>
<evidence type="ECO:0000259" key="22">
    <source>
        <dbReference type="PROSITE" id="PS50110"/>
    </source>
</evidence>
<dbReference type="SMART" id="SM00388">
    <property type="entry name" value="HisKA"/>
    <property type="match status" value="1"/>
</dbReference>
<organism evidence="26 27">
    <name type="scientific">Leptolyngbya boryana NIES-2135</name>
    <dbReference type="NCBI Taxonomy" id="1973484"/>
    <lineage>
        <taxon>Bacteria</taxon>
        <taxon>Bacillati</taxon>
        <taxon>Cyanobacteriota</taxon>
        <taxon>Cyanophyceae</taxon>
        <taxon>Leptolyngbyales</taxon>
        <taxon>Leptolyngbyaceae</taxon>
        <taxon>Leptolyngbya group</taxon>
        <taxon>Leptolyngbya</taxon>
    </lineage>
</organism>
<dbReference type="Pfam" id="PF01590">
    <property type="entry name" value="GAF"/>
    <property type="match status" value="1"/>
</dbReference>
<dbReference type="Gene3D" id="1.20.120.160">
    <property type="entry name" value="HPT domain"/>
    <property type="match status" value="1"/>
</dbReference>
<dbReference type="PROSITE" id="PS50894">
    <property type="entry name" value="HPT"/>
    <property type="match status" value="1"/>
</dbReference>
<dbReference type="Proteomes" id="UP000217895">
    <property type="component" value="Chromosome"/>
</dbReference>
<feature type="transmembrane region" description="Helical" evidence="20">
    <location>
        <begin position="20"/>
        <end position="40"/>
    </location>
</feature>
<dbReference type="InterPro" id="IPR035965">
    <property type="entry name" value="PAS-like_dom_sf"/>
</dbReference>
<dbReference type="InterPro" id="IPR000014">
    <property type="entry name" value="PAS"/>
</dbReference>
<feature type="domain" description="Histidine kinase" evidence="21">
    <location>
        <begin position="520"/>
        <end position="749"/>
    </location>
</feature>
<dbReference type="Gene3D" id="1.10.287.130">
    <property type="match status" value="1"/>
</dbReference>
<keyword evidence="18" id="KW-0175">Coiled coil</keyword>
<dbReference type="InterPro" id="IPR036890">
    <property type="entry name" value="HATPase_C_sf"/>
</dbReference>
<sequence>MYELRIVELAGKMAVSLEWVFGGAAFFAAIANGVGFWYYWRSSRVESSEQELQAALWRQSIAVEAALDGIAILSDAGKLLYLNDAHLEMFGYSRTELIGKSWKTLYYPEESQRIEREIRPILQQTGQWRGQVIAKRKDGSTFFEEVSLTQTEKGVVSVCRDITETRQTEIRLKVLERAISASSNGIIITDPTQLDNPMIYVNPGFERMTGYAAVDVLGKNSRLLQGAATEKDALERLRQAFKENEDCTVTLRNYRKDGTVFWNELSISPIMNEHGQVTHYIGIQTDVTERIRTEEALQLQIQRAHLLKQITQEIRQSLDTQEIFQTTVTQIGRTFGVDRCLLHAYIEREEDAIASGFAMSQLDTVFPKIPVVAQYLERGCDSMQEVEVPIQGNPHTQKVLNCDRAISSPDVQRDPLLRSTLPLCERARIKSMLAVRTSYQDVPNGLICLHQCEGLRAWKDDEIELLEAVADQVGIAIEQSRLLKQERLQREQLTKQNLALEQAKQIAETANRAKSEFLATVSHEIRTPMNAVIGLTGLLLEMELTEQQRDFVETIRNSGDSLLTIINDILDFSKIESGKLDFEQQPFDLKACVTESIDLLSPKAIEKNLTCTYQIAPDVPKMVVGDVTRLRQILVNLLSNAVKFTQQGEITVSVTLAPPCNMASVCKTTRIVHCAQLPSEQSLGLQFAVRDTGIGIPPERMTRLFKSFSQVDSSTSRQYGGTGLGLAISRRLSEMMGGCIWVESQGAIGGCPPQNFVATQHSSQPGSTFYFTLCTRAADSHATQLIEPIANVEFTQESPQVTPRSQPLRILLAEDNVVNQKVALHLLSRLGYRADVAGNGLEVLSALDRQVYDVILMDVQMPEMDGLEATRKIVSGAFPVQPYIIAMTANAMEGDRQLCLDAGMNDYLSKPIRVDALKFVLSKCIPVARSVLKRSNLDSTESPPASVPSSLSIAPSDPNPDPAVLLSRDLTHDSGSTLSSDLINQYLSDTRLWVARLQQATQSTDVRTLHQMVRRLRSSSLRVGATAMVEQCDTLESCLSLGTLEQVAFRVRQLEAEYDRVQASLHLELQQCQK</sequence>
<dbReference type="EC" id="2.7.13.3" evidence="4"/>
<keyword evidence="6 17" id="KW-0597">Phosphoprotein</keyword>
<dbReference type="SUPFAM" id="SSF52172">
    <property type="entry name" value="CheY-like"/>
    <property type="match status" value="1"/>
</dbReference>
<dbReference type="SMART" id="SM00387">
    <property type="entry name" value="HATPase_c"/>
    <property type="match status" value="1"/>
</dbReference>
<feature type="coiled-coil region" evidence="18">
    <location>
        <begin position="483"/>
        <end position="510"/>
    </location>
</feature>
<dbReference type="SUPFAM" id="SSF55874">
    <property type="entry name" value="ATPase domain of HSP90 chaperone/DNA topoisomerase II/histidine kinase"/>
    <property type="match status" value="1"/>
</dbReference>
<dbReference type="PANTHER" id="PTHR45339">
    <property type="entry name" value="HYBRID SIGNAL TRANSDUCTION HISTIDINE KINASE J"/>
    <property type="match status" value="1"/>
</dbReference>
<dbReference type="CDD" id="cd00082">
    <property type="entry name" value="HisKA"/>
    <property type="match status" value="1"/>
</dbReference>
<evidence type="ECO:0000256" key="20">
    <source>
        <dbReference type="SAM" id="Phobius"/>
    </source>
</evidence>
<evidence type="ECO:0000256" key="17">
    <source>
        <dbReference type="PROSITE-ProRule" id="PRU00169"/>
    </source>
</evidence>
<dbReference type="FunFam" id="3.30.565.10:FF:000010">
    <property type="entry name" value="Sensor histidine kinase RcsC"/>
    <property type="match status" value="1"/>
</dbReference>
<keyword evidence="7" id="KW-0808">Transferase</keyword>
<dbReference type="GO" id="GO:0000155">
    <property type="term" value="F:phosphorelay sensor kinase activity"/>
    <property type="evidence" value="ECO:0007669"/>
    <property type="project" value="InterPro"/>
</dbReference>
<dbReference type="EMBL" id="AP018203">
    <property type="protein sequence ID" value="BAY53805.1"/>
    <property type="molecule type" value="Genomic_DNA"/>
</dbReference>
<accession>A0A1Z4JAJ9</accession>
<keyword evidence="11" id="KW-0067">ATP-binding</keyword>
<evidence type="ECO:0000313" key="27">
    <source>
        <dbReference type="Proteomes" id="UP000217895"/>
    </source>
</evidence>
<evidence type="ECO:0000256" key="8">
    <source>
        <dbReference type="ARBA" id="ARBA00022692"/>
    </source>
</evidence>
<evidence type="ECO:0000259" key="23">
    <source>
        <dbReference type="PROSITE" id="PS50112"/>
    </source>
</evidence>
<dbReference type="NCBIfam" id="TIGR00229">
    <property type="entry name" value="sensory_box"/>
    <property type="match status" value="2"/>
</dbReference>
<evidence type="ECO:0000256" key="3">
    <source>
        <dbReference type="ARBA" id="ARBA00006402"/>
    </source>
</evidence>
<dbReference type="SUPFAM" id="SSF47226">
    <property type="entry name" value="Histidine-containing phosphotransfer domain, HPT domain"/>
    <property type="match status" value="1"/>
</dbReference>
<dbReference type="InterPro" id="IPR005467">
    <property type="entry name" value="His_kinase_dom"/>
</dbReference>